<dbReference type="EMBL" id="BBMT01000001">
    <property type="protein sequence ID" value="GAL32405.1"/>
    <property type="molecule type" value="Genomic_DNA"/>
</dbReference>
<reference evidence="1 2" key="1">
    <citation type="submission" date="2014-09" db="EMBL/GenBank/DDBJ databases">
        <title>Vibrio maritimus JCM 19240. (C210) whole genome shotgun sequence.</title>
        <authorList>
            <person name="Sawabe T."/>
            <person name="Meirelles P."/>
            <person name="Nakanishi M."/>
            <person name="Sayaka M."/>
            <person name="Hattori M."/>
            <person name="Ohkuma M."/>
        </authorList>
    </citation>
    <scope>NUCLEOTIDE SEQUENCE [LARGE SCALE GENOMIC DNA]</scope>
    <source>
        <strain evidence="1 2">JCM 19240</strain>
    </source>
</reference>
<keyword evidence="2" id="KW-1185">Reference proteome</keyword>
<proteinExistence type="predicted"/>
<evidence type="ECO:0000313" key="2">
    <source>
        <dbReference type="Proteomes" id="UP000029224"/>
    </source>
</evidence>
<gene>
    <name evidence="1" type="ORF">JCM19240_5836</name>
</gene>
<comment type="caution">
    <text evidence="1">The sequence shown here is derived from an EMBL/GenBank/DDBJ whole genome shotgun (WGS) entry which is preliminary data.</text>
</comment>
<sequence length="40" mass="4645">MDFYTLSARRKLSARNYFVNSLFVAVNVHKKSQQLLALKS</sequence>
<accession>A0A090SXA1</accession>
<evidence type="ECO:0000313" key="1">
    <source>
        <dbReference type="EMBL" id="GAL32405.1"/>
    </source>
</evidence>
<organism evidence="1 2">
    <name type="scientific">Vibrio maritimus</name>
    <dbReference type="NCBI Taxonomy" id="990268"/>
    <lineage>
        <taxon>Bacteria</taxon>
        <taxon>Pseudomonadati</taxon>
        <taxon>Pseudomonadota</taxon>
        <taxon>Gammaproteobacteria</taxon>
        <taxon>Vibrionales</taxon>
        <taxon>Vibrionaceae</taxon>
        <taxon>Vibrio</taxon>
    </lineage>
</organism>
<name>A0A090SXA1_9VIBR</name>
<dbReference type="AlphaFoldDB" id="A0A090SXA1"/>
<protein>
    <submittedName>
        <fullName evidence="1">Uncharacterized protein</fullName>
    </submittedName>
</protein>
<reference evidence="1 2" key="2">
    <citation type="submission" date="2014-09" db="EMBL/GenBank/DDBJ databases">
        <authorList>
            <consortium name="NBRP consortium"/>
            <person name="Sawabe T."/>
            <person name="Meirelles P."/>
            <person name="Nakanishi M."/>
            <person name="Sayaka M."/>
            <person name="Hattori M."/>
            <person name="Ohkuma M."/>
        </authorList>
    </citation>
    <scope>NUCLEOTIDE SEQUENCE [LARGE SCALE GENOMIC DNA]</scope>
    <source>
        <strain evidence="1 2">JCM 19240</strain>
    </source>
</reference>
<dbReference type="Proteomes" id="UP000029224">
    <property type="component" value="Unassembled WGS sequence"/>
</dbReference>